<comment type="caution">
    <text evidence="3">The sequence shown here is derived from an EMBL/GenBank/DDBJ whole genome shotgun (WGS) entry which is preliminary data.</text>
</comment>
<evidence type="ECO:0000256" key="1">
    <source>
        <dbReference type="SAM" id="Phobius"/>
    </source>
</evidence>
<feature type="domain" description="DUF3955" evidence="2">
    <location>
        <begin position="8"/>
        <end position="59"/>
    </location>
</feature>
<sequence length="71" mass="7456">MKFLFFCTLLLVSAGVVCLIAVIIIGSSVDAAGVLHEPLALMDLCVTSLVAGMALGLTGACSAFWRRVRRS</sequence>
<evidence type="ECO:0000259" key="2">
    <source>
        <dbReference type="Pfam" id="PF13127"/>
    </source>
</evidence>
<name>A0ABW0T7R4_9HYPH</name>
<protein>
    <submittedName>
        <fullName evidence="3">DUF3955 domain-containing protein</fullName>
    </submittedName>
</protein>
<dbReference type="RefSeq" id="WP_223021269.1">
    <property type="nucleotide sequence ID" value="NZ_CP078143.1"/>
</dbReference>
<feature type="transmembrane region" description="Helical" evidence="1">
    <location>
        <begin position="41"/>
        <end position="65"/>
    </location>
</feature>
<evidence type="ECO:0000313" key="4">
    <source>
        <dbReference type="Proteomes" id="UP001596107"/>
    </source>
</evidence>
<reference evidence="4" key="1">
    <citation type="journal article" date="2019" name="Int. J. Syst. Evol. Microbiol.">
        <title>The Global Catalogue of Microorganisms (GCM) 10K type strain sequencing project: providing services to taxonomists for standard genome sequencing and annotation.</title>
        <authorList>
            <consortium name="The Broad Institute Genomics Platform"/>
            <consortium name="The Broad Institute Genome Sequencing Center for Infectious Disease"/>
            <person name="Wu L."/>
            <person name="Ma J."/>
        </authorList>
    </citation>
    <scope>NUCLEOTIDE SEQUENCE [LARGE SCALE GENOMIC DNA]</scope>
    <source>
        <strain evidence="4">JCM 3366</strain>
    </source>
</reference>
<proteinExistence type="predicted"/>
<accession>A0ABW0T7R4</accession>
<dbReference type="Pfam" id="PF13127">
    <property type="entry name" value="DUF3955"/>
    <property type="match status" value="1"/>
</dbReference>
<dbReference type="Proteomes" id="UP001596107">
    <property type="component" value="Unassembled WGS sequence"/>
</dbReference>
<dbReference type="InterPro" id="IPR025016">
    <property type="entry name" value="DUF3955"/>
</dbReference>
<organism evidence="3 4">
    <name type="scientific">Nitratireductor kimnyeongensis</name>
    <dbReference type="NCBI Taxonomy" id="430679"/>
    <lineage>
        <taxon>Bacteria</taxon>
        <taxon>Pseudomonadati</taxon>
        <taxon>Pseudomonadota</taxon>
        <taxon>Alphaproteobacteria</taxon>
        <taxon>Hyphomicrobiales</taxon>
        <taxon>Phyllobacteriaceae</taxon>
        <taxon>Nitratireductor</taxon>
    </lineage>
</organism>
<keyword evidence="1" id="KW-0812">Transmembrane</keyword>
<keyword evidence="4" id="KW-1185">Reference proteome</keyword>
<keyword evidence="1" id="KW-0472">Membrane</keyword>
<gene>
    <name evidence="3" type="ORF">ACFPOD_09850</name>
</gene>
<evidence type="ECO:0000313" key="3">
    <source>
        <dbReference type="EMBL" id="MFC5585415.1"/>
    </source>
</evidence>
<dbReference type="EMBL" id="JBHSNB010000002">
    <property type="protein sequence ID" value="MFC5585415.1"/>
    <property type="molecule type" value="Genomic_DNA"/>
</dbReference>
<keyword evidence="1" id="KW-1133">Transmembrane helix</keyword>